<feature type="compositionally biased region" description="Basic and acidic residues" evidence="2">
    <location>
        <begin position="172"/>
        <end position="203"/>
    </location>
</feature>
<evidence type="ECO:0000313" key="5">
    <source>
        <dbReference type="Proteomes" id="UP001208570"/>
    </source>
</evidence>
<feature type="region of interest" description="Disordered" evidence="2">
    <location>
        <begin position="564"/>
        <end position="602"/>
    </location>
</feature>
<dbReference type="PANTHER" id="PTHR11188">
    <property type="entry name" value="ARRESTIN DOMAIN CONTAINING PROTEIN"/>
    <property type="match status" value="1"/>
</dbReference>
<feature type="region of interest" description="Disordered" evidence="2">
    <location>
        <begin position="165"/>
        <end position="204"/>
    </location>
</feature>
<feature type="domain" description="Arrestin C-terminal-like" evidence="3">
    <location>
        <begin position="416"/>
        <end position="545"/>
    </location>
</feature>
<protein>
    <recommendedName>
        <fullName evidence="3">Arrestin C-terminal-like domain-containing protein</fullName>
    </recommendedName>
</protein>
<dbReference type="Gene3D" id="2.60.40.640">
    <property type="match status" value="2"/>
</dbReference>
<evidence type="ECO:0000313" key="4">
    <source>
        <dbReference type="EMBL" id="KAK2146321.1"/>
    </source>
</evidence>
<name>A0AAD9MWD3_9ANNE</name>
<dbReference type="GO" id="GO:0005737">
    <property type="term" value="C:cytoplasm"/>
    <property type="evidence" value="ECO:0007669"/>
    <property type="project" value="TreeGrafter"/>
</dbReference>
<sequence>MSPSRYMTVSQRESAELPVKAWPDTRLAWSPSGAAAVPRYKNTYQTDDARVAQRRRVGSVYLLATVYNRPRRYHDGRYPRHANKAKSVRYDPEWKLCPDAGSWAADIPSRCLRIAVPGTSTTATTINNNNNSNKVSFLNVTTRARTNQRSSKIVVNRVRWPKRCRQTSATTESHRYDRSKKVCHRSDRDGTGLRRTRRDDELTRSQQTLADEETTNILRTISVALLAPANMVISNFHIEFDNNASFRPGQTITGQVIMDVWSRTELRHVEFSLRGEGTVRIFKNSFTFIERPKHEIYLNKRILLISPPDGAASVILNPGRYVSDFSYSLPNELPPSVHQFDMGNGYVFDISYSARANVCDAVGTRYIQPLHENYHKVIKSAKCNFQVLPLSDWKSLSGAQEPVHYTEQLLLLCSCTSQPTKVHVSIDRGVYPVGGNIKVRLKVINPTRKQSVKVIRANLEQRMTYKGDLIQKFRKTLISVEDDVQYGPQSDIRTGFDIPIPKTIVPSYLPHCNILDVTYTIKVTVRFKGVRGKLTVAVPVIITPTARDHLLTTRSHSGFNWHSIRQSSSEDEPGTAYTSSQDTDPAAHGNVTNGKNQPGQGQLIENQITTKYRTGLKCCPCCLLFCRFGIYNDEEG</sequence>
<feature type="compositionally biased region" description="Polar residues" evidence="2">
    <location>
        <begin position="590"/>
        <end position="602"/>
    </location>
</feature>
<dbReference type="Pfam" id="PF02752">
    <property type="entry name" value="Arrestin_C"/>
    <property type="match status" value="1"/>
</dbReference>
<organism evidence="4 5">
    <name type="scientific">Paralvinella palmiformis</name>
    <dbReference type="NCBI Taxonomy" id="53620"/>
    <lineage>
        <taxon>Eukaryota</taxon>
        <taxon>Metazoa</taxon>
        <taxon>Spiralia</taxon>
        <taxon>Lophotrochozoa</taxon>
        <taxon>Annelida</taxon>
        <taxon>Polychaeta</taxon>
        <taxon>Sedentaria</taxon>
        <taxon>Canalipalpata</taxon>
        <taxon>Terebellida</taxon>
        <taxon>Terebelliformia</taxon>
        <taxon>Alvinellidae</taxon>
        <taxon>Paralvinella</taxon>
    </lineage>
</organism>
<evidence type="ECO:0000259" key="3">
    <source>
        <dbReference type="SMART" id="SM01017"/>
    </source>
</evidence>
<dbReference type="InterPro" id="IPR014752">
    <property type="entry name" value="Arrestin-like_C"/>
</dbReference>
<dbReference type="InterPro" id="IPR011022">
    <property type="entry name" value="Arrestin_C-like"/>
</dbReference>
<dbReference type="PANTHER" id="PTHR11188:SF130">
    <property type="entry name" value="ARRESTIN C-TERMINAL-LIKE DOMAIN-CONTAINING PROTEIN"/>
    <property type="match status" value="1"/>
</dbReference>
<dbReference type="InterPro" id="IPR014756">
    <property type="entry name" value="Ig_E-set"/>
</dbReference>
<dbReference type="SUPFAM" id="SSF81296">
    <property type="entry name" value="E set domains"/>
    <property type="match status" value="2"/>
</dbReference>
<dbReference type="EMBL" id="JAODUP010000616">
    <property type="protein sequence ID" value="KAK2146321.1"/>
    <property type="molecule type" value="Genomic_DNA"/>
</dbReference>
<evidence type="ECO:0000256" key="1">
    <source>
        <dbReference type="ARBA" id="ARBA00005298"/>
    </source>
</evidence>
<dbReference type="SMART" id="SM01017">
    <property type="entry name" value="Arrestin_C"/>
    <property type="match status" value="1"/>
</dbReference>
<proteinExistence type="inferred from homology"/>
<gene>
    <name evidence="4" type="ORF">LSH36_616g03033</name>
</gene>
<dbReference type="AlphaFoldDB" id="A0AAD9MWD3"/>
<evidence type="ECO:0000256" key="2">
    <source>
        <dbReference type="SAM" id="MobiDB-lite"/>
    </source>
</evidence>
<dbReference type="InterPro" id="IPR050357">
    <property type="entry name" value="Arrestin_domain-protein"/>
</dbReference>
<keyword evidence="5" id="KW-1185">Reference proteome</keyword>
<comment type="similarity">
    <text evidence="1">Belongs to the arrestin family.</text>
</comment>
<accession>A0AAD9MWD3</accession>
<reference evidence="4" key="1">
    <citation type="journal article" date="2023" name="Mol. Biol. Evol.">
        <title>Third-Generation Sequencing Reveals the Adaptive Role of the Epigenome in Three Deep-Sea Polychaetes.</title>
        <authorList>
            <person name="Perez M."/>
            <person name="Aroh O."/>
            <person name="Sun Y."/>
            <person name="Lan Y."/>
            <person name="Juniper S.K."/>
            <person name="Young C.R."/>
            <person name="Angers B."/>
            <person name="Qian P.Y."/>
        </authorList>
    </citation>
    <scope>NUCLEOTIDE SEQUENCE</scope>
    <source>
        <strain evidence="4">P08H-3</strain>
    </source>
</reference>
<dbReference type="InterPro" id="IPR011021">
    <property type="entry name" value="Arrestin-like_N"/>
</dbReference>
<dbReference type="Pfam" id="PF00339">
    <property type="entry name" value="Arrestin_N"/>
    <property type="match status" value="1"/>
</dbReference>
<comment type="caution">
    <text evidence="4">The sequence shown here is derived from an EMBL/GenBank/DDBJ whole genome shotgun (WGS) entry which is preliminary data.</text>
</comment>
<dbReference type="Proteomes" id="UP001208570">
    <property type="component" value="Unassembled WGS sequence"/>
</dbReference>
<dbReference type="GO" id="GO:0015031">
    <property type="term" value="P:protein transport"/>
    <property type="evidence" value="ECO:0007669"/>
    <property type="project" value="TreeGrafter"/>
</dbReference>